<proteinExistence type="predicted"/>
<accession>A0AAE0YYZ2</accession>
<comment type="caution">
    <text evidence="1">The sequence shown here is derived from an EMBL/GenBank/DDBJ whole genome shotgun (WGS) entry which is preliminary data.</text>
</comment>
<organism evidence="1 2">
    <name type="scientific">Elysia crispata</name>
    <name type="common">lettuce slug</name>
    <dbReference type="NCBI Taxonomy" id="231223"/>
    <lineage>
        <taxon>Eukaryota</taxon>
        <taxon>Metazoa</taxon>
        <taxon>Spiralia</taxon>
        <taxon>Lophotrochozoa</taxon>
        <taxon>Mollusca</taxon>
        <taxon>Gastropoda</taxon>
        <taxon>Heterobranchia</taxon>
        <taxon>Euthyneura</taxon>
        <taxon>Panpulmonata</taxon>
        <taxon>Sacoglossa</taxon>
        <taxon>Placobranchoidea</taxon>
        <taxon>Plakobranchidae</taxon>
        <taxon>Elysia</taxon>
    </lineage>
</organism>
<evidence type="ECO:0000313" key="1">
    <source>
        <dbReference type="EMBL" id="KAK3759680.1"/>
    </source>
</evidence>
<keyword evidence="2" id="KW-1185">Reference proteome</keyword>
<dbReference type="AlphaFoldDB" id="A0AAE0YYZ2"/>
<sequence>MSATSTTDLDLGCERSLYHNADTKLVNTYKHGKFTYTIPMLAWRAGIPRVRGSGRTAACMSHFPLDDVNGVLRSACALHPDHDYIRLRLRLSVNRANAQRVVSLLY</sequence>
<name>A0AAE0YYZ2_9GAST</name>
<gene>
    <name evidence="1" type="ORF">RRG08_055470</name>
</gene>
<dbReference type="Proteomes" id="UP001283361">
    <property type="component" value="Unassembled WGS sequence"/>
</dbReference>
<dbReference type="EMBL" id="JAWDGP010005088">
    <property type="protein sequence ID" value="KAK3759680.1"/>
    <property type="molecule type" value="Genomic_DNA"/>
</dbReference>
<evidence type="ECO:0000313" key="2">
    <source>
        <dbReference type="Proteomes" id="UP001283361"/>
    </source>
</evidence>
<protein>
    <submittedName>
        <fullName evidence="1">Uncharacterized protein</fullName>
    </submittedName>
</protein>
<reference evidence="1" key="1">
    <citation type="journal article" date="2023" name="G3 (Bethesda)">
        <title>A reference genome for the long-term kleptoplast-retaining sea slug Elysia crispata morphotype clarki.</title>
        <authorList>
            <person name="Eastman K.E."/>
            <person name="Pendleton A.L."/>
            <person name="Shaikh M.A."/>
            <person name="Suttiyut T."/>
            <person name="Ogas R."/>
            <person name="Tomko P."/>
            <person name="Gavelis G."/>
            <person name="Widhalm J.R."/>
            <person name="Wisecaver J.H."/>
        </authorList>
    </citation>
    <scope>NUCLEOTIDE SEQUENCE</scope>
    <source>
        <strain evidence="1">ECLA1</strain>
    </source>
</reference>